<dbReference type="InParanoid" id="A0A6P8Y879"/>
<gene>
    <name evidence="3" type="primary">LOC117640442</name>
</gene>
<proteinExistence type="predicted"/>
<sequence>MLASRISRSPLPSLAVWALLLPPLALDCVRSKRLHSYAASMIGVHVAAHGRCVGPYIVFLHTWKACPSDKIVEANFRPGPFSRSRPYDLQTLSGNLTIRAPFTDHVWTETDLAVWANNQWKENAFKFPFPKNGCSELREQMPDYFRVIAKHTGASTDLRDPCVLPVGHSVLKDEPVNWTFPNFPTMPYGRYRYRMRSRPTRNSPIIRMCVAVDCEVIPKP</sequence>
<feature type="chain" id="PRO_5028325869" evidence="1">
    <location>
        <begin position="32"/>
        <end position="220"/>
    </location>
</feature>
<keyword evidence="2" id="KW-1185">Reference proteome</keyword>
<evidence type="ECO:0000313" key="2">
    <source>
        <dbReference type="Proteomes" id="UP000515158"/>
    </source>
</evidence>
<dbReference type="KEGG" id="tpal:117640442"/>
<reference evidence="3" key="1">
    <citation type="submission" date="2025-08" db="UniProtKB">
        <authorList>
            <consortium name="RefSeq"/>
        </authorList>
    </citation>
    <scope>IDENTIFICATION</scope>
    <source>
        <tissue evidence="3">Total insect</tissue>
    </source>
</reference>
<feature type="signal peptide" evidence="1">
    <location>
        <begin position="1"/>
        <end position="31"/>
    </location>
</feature>
<keyword evidence="1" id="KW-0732">Signal</keyword>
<organism evidence="3">
    <name type="scientific">Thrips palmi</name>
    <name type="common">Melon thrips</name>
    <dbReference type="NCBI Taxonomy" id="161013"/>
    <lineage>
        <taxon>Eukaryota</taxon>
        <taxon>Metazoa</taxon>
        <taxon>Ecdysozoa</taxon>
        <taxon>Arthropoda</taxon>
        <taxon>Hexapoda</taxon>
        <taxon>Insecta</taxon>
        <taxon>Pterygota</taxon>
        <taxon>Neoptera</taxon>
        <taxon>Paraneoptera</taxon>
        <taxon>Thysanoptera</taxon>
        <taxon>Terebrantia</taxon>
        <taxon>Thripoidea</taxon>
        <taxon>Thripidae</taxon>
        <taxon>Thrips</taxon>
    </lineage>
</organism>
<dbReference type="AlphaFoldDB" id="A0A6P8Y879"/>
<evidence type="ECO:0000256" key="1">
    <source>
        <dbReference type="SAM" id="SignalP"/>
    </source>
</evidence>
<dbReference type="Proteomes" id="UP000515158">
    <property type="component" value="Unplaced"/>
</dbReference>
<evidence type="ECO:0000313" key="3">
    <source>
        <dbReference type="RefSeq" id="XP_034232835.1"/>
    </source>
</evidence>
<accession>A0A6P8Y879</accession>
<dbReference type="RefSeq" id="XP_034232835.1">
    <property type="nucleotide sequence ID" value="XM_034376944.1"/>
</dbReference>
<name>A0A6P8Y879_THRPL</name>
<protein>
    <submittedName>
        <fullName evidence="3">Uncharacterized protein LOC117640442</fullName>
    </submittedName>
</protein>
<dbReference type="GeneID" id="117640442"/>